<feature type="transmembrane region" description="Helical" evidence="7">
    <location>
        <begin position="75"/>
        <end position="94"/>
    </location>
</feature>
<name>A0A0H1B9H4_9EURO</name>
<dbReference type="EMBL" id="LDEV01002663">
    <property type="protein sequence ID" value="KLJ08104.1"/>
    <property type="molecule type" value="Genomic_DNA"/>
</dbReference>
<comment type="similarity">
    <text evidence="2">Belongs to the major facilitator superfamily. TCR/Tet family.</text>
</comment>
<reference evidence="10" key="1">
    <citation type="journal article" date="2015" name="PLoS Genet.">
        <title>The dynamic genome and transcriptome of the human fungal pathogen Blastomyces and close relative Emmonsia.</title>
        <authorList>
            <person name="Munoz J.F."/>
            <person name="Gauthier G.M."/>
            <person name="Desjardins C.A."/>
            <person name="Gallo J.E."/>
            <person name="Holder J."/>
            <person name="Sullivan T.D."/>
            <person name="Marty A.J."/>
            <person name="Carmen J.C."/>
            <person name="Chen Z."/>
            <person name="Ding L."/>
            <person name="Gujja S."/>
            <person name="Magrini V."/>
            <person name="Misas E."/>
            <person name="Mitreva M."/>
            <person name="Priest M."/>
            <person name="Saif S."/>
            <person name="Whiston E.A."/>
            <person name="Young S."/>
            <person name="Zeng Q."/>
            <person name="Goldman W.E."/>
            <person name="Mardis E.R."/>
            <person name="Taylor J.W."/>
            <person name="McEwen J.G."/>
            <person name="Clay O.K."/>
            <person name="Klein B.S."/>
            <person name="Cuomo C.A."/>
        </authorList>
    </citation>
    <scope>NUCLEOTIDE SEQUENCE [LARGE SCALE GENOMIC DNA]</scope>
    <source>
        <strain evidence="10">UAMH 139</strain>
    </source>
</reference>
<gene>
    <name evidence="9" type="ORF">EMPG_16447</name>
</gene>
<feature type="transmembrane region" description="Helical" evidence="7">
    <location>
        <begin position="337"/>
        <end position="358"/>
    </location>
</feature>
<dbReference type="Gene3D" id="1.20.1720.10">
    <property type="entry name" value="Multidrug resistance protein D"/>
    <property type="match status" value="1"/>
</dbReference>
<dbReference type="PROSITE" id="PS50850">
    <property type="entry name" value="MFS"/>
    <property type="match status" value="1"/>
</dbReference>
<feature type="compositionally biased region" description="Polar residues" evidence="6">
    <location>
        <begin position="561"/>
        <end position="574"/>
    </location>
</feature>
<dbReference type="InterPro" id="IPR011701">
    <property type="entry name" value="MFS"/>
</dbReference>
<keyword evidence="10" id="KW-1185">Reference proteome</keyword>
<feature type="transmembrane region" description="Helical" evidence="7">
    <location>
        <begin position="163"/>
        <end position="182"/>
    </location>
</feature>
<feature type="transmembrane region" description="Helical" evidence="7">
    <location>
        <begin position="226"/>
        <end position="249"/>
    </location>
</feature>
<dbReference type="InterPro" id="IPR036259">
    <property type="entry name" value="MFS_trans_sf"/>
</dbReference>
<feature type="transmembrane region" description="Helical" evidence="7">
    <location>
        <begin position="391"/>
        <end position="409"/>
    </location>
</feature>
<proteinExistence type="inferred from homology"/>
<feature type="transmembrane region" description="Helical" evidence="7">
    <location>
        <begin position="301"/>
        <end position="325"/>
    </location>
</feature>
<sequence length="574" mass="61461">MAENDKNVQQGIEDGEAVGTAVPATVEEETPSRSKFRTLMIIIALYMVMFIAALDQTVVATAIPTITHDLHSAAGYTWIGGAYLLASASCGTIWVKCSDIWGRKPLILGAVFVFAVASLIAALSIDMPMLIAARALQGVGSGGLMQLVAVAIADMFSLRDRSFYFGIMGAVWAIAGGAGPLVGGAFAEYVTWRWCFWINLPVCGLAELLLFLFLDLHNPRTPLRKGLAVVDWWGSFSILAVVLMILLGLNLGGATFPWSSSTVICLLVFGSASIGLFLYSELRLARYPLMPLSAFRRVSNTAVIIVAFGHSMVATGTEFYLPLYFQSVQEASPLRSGVLLLPYVLAAAATDFVGGLIIHRTGKYLIFLQMGCVLMTLGTGLYIHFWTHTPLGQIIGFQIIAAVGMALLFQTPMLAVQNSVHKSDVASATSTLSFLRSLASSLAVVIGGSIFQNSINTRASALAAAGLSGSLQNSLNGGNAAANVEIIRNITNPTQLEAVKEAYAYSTRRIFIFLTAIAGLTLLASPFIRQGYMSKEHSETKTGLNNLSERKKKTQPDVTELTAQNQAQNHSGTP</sequence>
<dbReference type="Gene3D" id="1.20.1250.20">
    <property type="entry name" value="MFS general substrate transporter like domains"/>
    <property type="match status" value="1"/>
</dbReference>
<dbReference type="Pfam" id="PF07690">
    <property type="entry name" value="MFS_1"/>
    <property type="match status" value="1"/>
</dbReference>
<dbReference type="AlphaFoldDB" id="A0A0H1B9H4"/>
<evidence type="ECO:0000313" key="9">
    <source>
        <dbReference type="EMBL" id="KLJ08104.1"/>
    </source>
</evidence>
<organism evidence="9 10">
    <name type="scientific">Blastomyces silverae</name>
    <dbReference type="NCBI Taxonomy" id="2060906"/>
    <lineage>
        <taxon>Eukaryota</taxon>
        <taxon>Fungi</taxon>
        <taxon>Dikarya</taxon>
        <taxon>Ascomycota</taxon>
        <taxon>Pezizomycotina</taxon>
        <taxon>Eurotiomycetes</taxon>
        <taxon>Eurotiomycetidae</taxon>
        <taxon>Onygenales</taxon>
        <taxon>Ajellomycetaceae</taxon>
        <taxon>Blastomyces</taxon>
    </lineage>
</organism>
<protein>
    <recommendedName>
        <fullName evidence="8">Major facilitator superfamily (MFS) profile domain-containing protein</fullName>
    </recommendedName>
</protein>
<dbReference type="Proteomes" id="UP000053573">
    <property type="component" value="Unassembled WGS sequence"/>
</dbReference>
<keyword evidence="4 7" id="KW-1133">Transmembrane helix</keyword>
<dbReference type="PANTHER" id="PTHR23501">
    <property type="entry name" value="MAJOR FACILITATOR SUPERFAMILY"/>
    <property type="match status" value="1"/>
</dbReference>
<keyword evidence="5 7" id="KW-0472">Membrane</keyword>
<feature type="transmembrane region" description="Helical" evidence="7">
    <location>
        <begin position="510"/>
        <end position="528"/>
    </location>
</feature>
<evidence type="ECO:0000259" key="8">
    <source>
        <dbReference type="PROSITE" id="PS50850"/>
    </source>
</evidence>
<feature type="transmembrane region" description="Helical" evidence="7">
    <location>
        <begin position="106"/>
        <end position="125"/>
    </location>
</feature>
<dbReference type="STRING" id="2060906.A0A0H1B9H4"/>
<dbReference type="CDD" id="cd17502">
    <property type="entry name" value="MFS_Azr1_MDR_like"/>
    <property type="match status" value="1"/>
</dbReference>
<accession>A0A0H1B9H4</accession>
<evidence type="ECO:0000256" key="3">
    <source>
        <dbReference type="ARBA" id="ARBA00022692"/>
    </source>
</evidence>
<dbReference type="SUPFAM" id="SSF103473">
    <property type="entry name" value="MFS general substrate transporter"/>
    <property type="match status" value="1"/>
</dbReference>
<feature type="region of interest" description="Disordered" evidence="6">
    <location>
        <begin position="538"/>
        <end position="574"/>
    </location>
</feature>
<evidence type="ECO:0000256" key="5">
    <source>
        <dbReference type="ARBA" id="ARBA00023136"/>
    </source>
</evidence>
<dbReference type="FunFam" id="1.20.1720.10:FF:000014">
    <property type="entry name" value="MFS drug transporter, putative"/>
    <property type="match status" value="1"/>
</dbReference>
<feature type="domain" description="Major facilitator superfamily (MFS) profile" evidence="8">
    <location>
        <begin position="41"/>
        <end position="533"/>
    </location>
</feature>
<evidence type="ECO:0000256" key="4">
    <source>
        <dbReference type="ARBA" id="ARBA00022989"/>
    </source>
</evidence>
<feature type="transmembrane region" description="Helical" evidence="7">
    <location>
        <begin position="261"/>
        <end position="280"/>
    </location>
</feature>
<evidence type="ECO:0000256" key="2">
    <source>
        <dbReference type="ARBA" id="ARBA00007520"/>
    </source>
</evidence>
<keyword evidence="3 7" id="KW-0812">Transmembrane</keyword>
<comment type="caution">
    <text evidence="9">The sequence shown here is derived from an EMBL/GenBank/DDBJ whole genome shotgun (WGS) entry which is preliminary data.</text>
</comment>
<dbReference type="InterPro" id="IPR020846">
    <property type="entry name" value="MFS_dom"/>
</dbReference>
<dbReference type="OrthoDB" id="10021397at2759"/>
<dbReference type="PANTHER" id="PTHR23501:SF158">
    <property type="entry name" value="TRANSPORTER, PUTATIVE (AFU_ORTHOLOGUE AFUA_5G14490)-RELATED"/>
    <property type="match status" value="1"/>
</dbReference>
<evidence type="ECO:0000256" key="7">
    <source>
        <dbReference type="SAM" id="Phobius"/>
    </source>
</evidence>
<dbReference type="PRINTS" id="PR01036">
    <property type="entry name" value="TCRTETB"/>
</dbReference>
<feature type="transmembrane region" description="Helical" evidence="7">
    <location>
        <begin position="131"/>
        <end position="156"/>
    </location>
</feature>
<evidence type="ECO:0000313" key="10">
    <source>
        <dbReference type="Proteomes" id="UP000053573"/>
    </source>
</evidence>
<feature type="transmembrane region" description="Helical" evidence="7">
    <location>
        <begin position="365"/>
        <end position="385"/>
    </location>
</feature>
<evidence type="ECO:0000256" key="1">
    <source>
        <dbReference type="ARBA" id="ARBA00004141"/>
    </source>
</evidence>
<feature type="transmembrane region" description="Helical" evidence="7">
    <location>
        <begin position="39"/>
        <end position="63"/>
    </location>
</feature>
<feature type="transmembrane region" description="Helical" evidence="7">
    <location>
        <begin position="194"/>
        <end position="214"/>
    </location>
</feature>
<dbReference type="GO" id="GO:0005886">
    <property type="term" value="C:plasma membrane"/>
    <property type="evidence" value="ECO:0007669"/>
    <property type="project" value="TreeGrafter"/>
</dbReference>
<evidence type="ECO:0000256" key="6">
    <source>
        <dbReference type="SAM" id="MobiDB-lite"/>
    </source>
</evidence>
<dbReference type="GO" id="GO:0022857">
    <property type="term" value="F:transmembrane transporter activity"/>
    <property type="evidence" value="ECO:0007669"/>
    <property type="project" value="InterPro"/>
</dbReference>
<comment type="subcellular location">
    <subcellularLocation>
        <location evidence="1">Membrane</location>
        <topology evidence="1">Multi-pass membrane protein</topology>
    </subcellularLocation>
</comment>